<reference evidence="3" key="2">
    <citation type="journal article" date="2023" name="IMA Fungus">
        <title>Comparative genomic study of the Penicillium genus elucidates a diverse pangenome and 15 lateral gene transfer events.</title>
        <authorList>
            <person name="Petersen C."/>
            <person name="Sorensen T."/>
            <person name="Nielsen M.R."/>
            <person name="Sondergaard T.E."/>
            <person name="Sorensen J.L."/>
            <person name="Fitzpatrick D.A."/>
            <person name="Frisvad J.C."/>
            <person name="Nielsen K.L."/>
        </authorList>
    </citation>
    <scope>NUCLEOTIDE SEQUENCE</scope>
    <source>
        <strain evidence="3">IBT 16125</strain>
    </source>
</reference>
<keyword evidence="4" id="KW-1185">Reference proteome</keyword>
<name>A0AAD6G5K6_9EURO</name>
<dbReference type="EMBL" id="JAPVEA010000004">
    <property type="protein sequence ID" value="KAJ5455903.1"/>
    <property type="molecule type" value="Genomic_DNA"/>
</dbReference>
<feature type="transmembrane region" description="Helical" evidence="2">
    <location>
        <begin position="347"/>
        <end position="376"/>
    </location>
</feature>
<dbReference type="Proteomes" id="UP001213681">
    <property type="component" value="Unassembled WGS sequence"/>
</dbReference>
<dbReference type="RefSeq" id="XP_056768276.1">
    <property type="nucleotide sequence ID" value="XM_056907549.1"/>
</dbReference>
<dbReference type="GeneID" id="81597792"/>
<evidence type="ECO:0000313" key="4">
    <source>
        <dbReference type="Proteomes" id="UP001213681"/>
    </source>
</evidence>
<protein>
    <submittedName>
        <fullName evidence="3">Uncharacterized protein</fullName>
    </submittedName>
</protein>
<dbReference type="AlphaFoldDB" id="A0AAD6G5K6"/>
<feature type="transmembrane region" description="Helical" evidence="2">
    <location>
        <begin position="306"/>
        <end position="327"/>
    </location>
</feature>
<accession>A0AAD6G5K6</accession>
<dbReference type="PANTHER" id="PTHR34414">
    <property type="entry name" value="HET DOMAIN-CONTAINING PROTEIN-RELATED"/>
    <property type="match status" value="1"/>
</dbReference>
<evidence type="ECO:0000256" key="1">
    <source>
        <dbReference type="SAM" id="MobiDB-lite"/>
    </source>
</evidence>
<feature type="compositionally biased region" description="Low complexity" evidence="1">
    <location>
        <begin position="32"/>
        <end position="43"/>
    </location>
</feature>
<sequence>MVENKDKLLRPPFSLRLPTPENPSDHVRRDSTTNGPPSTPTNSAGCVPQEPIQNGAVTPPLAYPTDSNTNDHESPLAGDFQPQLKSTPKAASSSALLVNLPTISRNKDHHVFSVADDVDAYLERDLDHSRLNRIHGHLWMAGRPLNARPIHRQKMMGFDIILTEQADLHLLKFSNKIFVKPLPNYMLDFLFWETYLCKSEDLHKSACGILLSYVWLICSPLDLKLAHKLDLLPSEITWLWWKSFVAEFILHNDPNTLDKVNKRYHFGELRLGRINSIYRIRFFFTHFIRGYLYGYNRYVVFFQRNFAWILIVLVYFSLVLTAMQVGATIPPLNTNTAFLQASYGFSVFSIITVAAIVGSLGVMFVTIFLINMFLAIRQEQKQRRDRELLAQKKEKGIAKA</sequence>
<dbReference type="InterPro" id="IPR046536">
    <property type="entry name" value="DUF6601"/>
</dbReference>
<gene>
    <name evidence="3" type="ORF">N7458_004167</name>
</gene>
<keyword evidence="2" id="KW-1133">Transmembrane helix</keyword>
<dbReference type="Pfam" id="PF20246">
    <property type="entry name" value="DUF6601"/>
    <property type="match status" value="1"/>
</dbReference>
<comment type="caution">
    <text evidence="3">The sequence shown here is derived from an EMBL/GenBank/DDBJ whole genome shotgun (WGS) entry which is preliminary data.</text>
</comment>
<keyword evidence="2" id="KW-0472">Membrane</keyword>
<keyword evidence="2" id="KW-0812">Transmembrane</keyword>
<feature type="region of interest" description="Disordered" evidence="1">
    <location>
        <begin position="1"/>
        <end position="88"/>
    </location>
</feature>
<reference evidence="3" key="1">
    <citation type="submission" date="2022-12" db="EMBL/GenBank/DDBJ databases">
        <authorList>
            <person name="Petersen C."/>
        </authorList>
    </citation>
    <scope>NUCLEOTIDE SEQUENCE</scope>
    <source>
        <strain evidence="3">IBT 16125</strain>
    </source>
</reference>
<dbReference type="PANTHER" id="PTHR34414:SF1">
    <property type="entry name" value="SUBTILISIN-LIKE SERINE PROTEASE"/>
    <property type="match status" value="1"/>
</dbReference>
<evidence type="ECO:0000313" key="3">
    <source>
        <dbReference type="EMBL" id="KAJ5455903.1"/>
    </source>
</evidence>
<proteinExistence type="predicted"/>
<evidence type="ECO:0000256" key="2">
    <source>
        <dbReference type="SAM" id="Phobius"/>
    </source>
</evidence>
<organism evidence="3 4">
    <name type="scientific">Penicillium daleae</name>
    <dbReference type="NCBI Taxonomy" id="63821"/>
    <lineage>
        <taxon>Eukaryota</taxon>
        <taxon>Fungi</taxon>
        <taxon>Dikarya</taxon>
        <taxon>Ascomycota</taxon>
        <taxon>Pezizomycotina</taxon>
        <taxon>Eurotiomycetes</taxon>
        <taxon>Eurotiomycetidae</taxon>
        <taxon>Eurotiales</taxon>
        <taxon>Aspergillaceae</taxon>
        <taxon>Penicillium</taxon>
    </lineage>
</organism>